<name>A0A3D6BS26_9FLAO</name>
<dbReference type="AlphaFoldDB" id="A0A3D6BS26"/>
<dbReference type="EMBL" id="DPRK01000121">
    <property type="protein sequence ID" value="HCY81437.1"/>
    <property type="molecule type" value="Genomic_DNA"/>
</dbReference>
<proteinExistence type="predicted"/>
<feature type="region of interest" description="Disordered" evidence="1">
    <location>
        <begin position="1"/>
        <end position="21"/>
    </location>
</feature>
<reference evidence="2 3" key="1">
    <citation type="journal article" date="2018" name="Nat. Biotechnol.">
        <title>A standardized bacterial taxonomy based on genome phylogeny substantially revises the tree of life.</title>
        <authorList>
            <person name="Parks D.H."/>
            <person name="Chuvochina M."/>
            <person name="Waite D.W."/>
            <person name="Rinke C."/>
            <person name="Skarshewski A."/>
            <person name="Chaumeil P.A."/>
            <person name="Hugenholtz P."/>
        </authorList>
    </citation>
    <scope>NUCLEOTIDE SEQUENCE [LARGE SCALE GENOMIC DNA]</scope>
    <source>
        <strain evidence="2">UBA10227</strain>
    </source>
</reference>
<dbReference type="Proteomes" id="UP000263268">
    <property type="component" value="Unassembled WGS sequence"/>
</dbReference>
<organism evidence="2 3">
    <name type="scientific">Xanthomarina gelatinilytica</name>
    <dbReference type="NCBI Taxonomy" id="1137281"/>
    <lineage>
        <taxon>Bacteria</taxon>
        <taxon>Pseudomonadati</taxon>
        <taxon>Bacteroidota</taxon>
        <taxon>Flavobacteriia</taxon>
        <taxon>Flavobacteriales</taxon>
        <taxon>Flavobacteriaceae</taxon>
        <taxon>Xanthomarina</taxon>
    </lineage>
</organism>
<comment type="caution">
    <text evidence="2">The sequence shown here is derived from an EMBL/GenBank/DDBJ whole genome shotgun (WGS) entry which is preliminary data.</text>
</comment>
<evidence type="ECO:0000256" key="1">
    <source>
        <dbReference type="SAM" id="MobiDB-lite"/>
    </source>
</evidence>
<evidence type="ECO:0000313" key="3">
    <source>
        <dbReference type="Proteomes" id="UP000263268"/>
    </source>
</evidence>
<sequence>MMHISAQDLSTMAKSDSSSGNSMIENLAADQVKSFTKKLNLNEKQQEQVSGLVVSQLKSEKFKKLMGSLGADKLMGSSDNTDRIQSALLSDESFQKEMGSILDEKQMEAMKTYIPK</sequence>
<evidence type="ECO:0000313" key="2">
    <source>
        <dbReference type="EMBL" id="HCY81437.1"/>
    </source>
</evidence>
<feature type="compositionally biased region" description="Polar residues" evidence="1">
    <location>
        <begin position="7"/>
        <end position="21"/>
    </location>
</feature>
<accession>A0A3D6BS26</accession>
<protein>
    <submittedName>
        <fullName evidence="2">Uncharacterized protein</fullName>
    </submittedName>
</protein>
<gene>
    <name evidence="2" type="ORF">DHV22_07485</name>
</gene>